<accession>A0A3B0JGI7</accession>
<keyword evidence="11" id="KW-0732">Signal</keyword>
<dbReference type="PANTHER" id="PTHR11607">
    <property type="entry name" value="ALPHA-MANNOSIDASE"/>
    <property type="match status" value="1"/>
</dbReference>
<feature type="domain" description="Glycoside hydrolase family 38 central" evidence="12">
    <location>
        <begin position="1078"/>
        <end position="1154"/>
    </location>
</feature>
<evidence type="ECO:0000256" key="9">
    <source>
        <dbReference type="ARBA" id="ARBA00023180"/>
    </source>
</evidence>
<dbReference type="EC" id="3.2.1.24" evidence="4"/>
<dbReference type="PANTHER" id="PTHR11607:SF3">
    <property type="entry name" value="LYSOSOMAL ALPHA-MANNOSIDASE"/>
    <property type="match status" value="1"/>
</dbReference>
<evidence type="ECO:0000313" key="13">
    <source>
        <dbReference type="EMBL" id="SPP81504.1"/>
    </source>
</evidence>
<dbReference type="InterPro" id="IPR050843">
    <property type="entry name" value="Glycosyl_Hydrlase_38"/>
</dbReference>
<dbReference type="InterPro" id="IPR015341">
    <property type="entry name" value="Glyco_hydro_38_cen"/>
</dbReference>
<feature type="signal peptide" evidence="11">
    <location>
        <begin position="1"/>
        <end position="22"/>
    </location>
</feature>
<name>A0A3B0JGI7_DROGU</name>
<proteinExistence type="inferred from homology"/>
<dbReference type="GO" id="GO:0004559">
    <property type="term" value="F:alpha-mannosidase activity"/>
    <property type="evidence" value="ECO:0007669"/>
    <property type="project" value="UniProtKB-EC"/>
</dbReference>
<evidence type="ECO:0000259" key="12">
    <source>
        <dbReference type="SMART" id="SM00872"/>
    </source>
</evidence>
<dbReference type="GO" id="GO:0046872">
    <property type="term" value="F:metal ion binding"/>
    <property type="evidence" value="ECO:0007669"/>
    <property type="project" value="UniProtKB-KW"/>
</dbReference>
<evidence type="ECO:0000256" key="2">
    <source>
        <dbReference type="ARBA" id="ARBA00001947"/>
    </source>
</evidence>
<evidence type="ECO:0000256" key="8">
    <source>
        <dbReference type="ARBA" id="ARBA00023157"/>
    </source>
</evidence>
<evidence type="ECO:0000256" key="4">
    <source>
        <dbReference type="ARBA" id="ARBA00012752"/>
    </source>
</evidence>
<dbReference type="SMART" id="SM00872">
    <property type="entry name" value="Alpha-mann_mid"/>
    <property type="match status" value="2"/>
</dbReference>
<dbReference type="FunFam" id="2.60.40.1180:FF:000018">
    <property type="entry name" value="Alpha-mannosidase"/>
    <property type="match status" value="2"/>
</dbReference>
<evidence type="ECO:0000256" key="3">
    <source>
        <dbReference type="ARBA" id="ARBA00009792"/>
    </source>
</evidence>
<feature type="chain" id="PRO_5017254815" description="alpha-mannosidase" evidence="11">
    <location>
        <begin position="23"/>
        <end position="1363"/>
    </location>
</feature>
<comment type="catalytic activity">
    <reaction evidence="1">
        <text>Hydrolysis of terminal, non-reducing alpha-D-mannose residues in alpha-D-mannosides.</text>
        <dbReference type="EC" id="3.2.1.24"/>
    </reaction>
</comment>
<keyword evidence="7" id="KW-0862">Zinc</keyword>
<evidence type="ECO:0000256" key="1">
    <source>
        <dbReference type="ARBA" id="ARBA00000365"/>
    </source>
</evidence>
<dbReference type="InterPro" id="IPR011013">
    <property type="entry name" value="Gal_mutarotase_sf_dom"/>
</dbReference>
<comment type="cofactor">
    <cofactor evidence="2">
        <name>Zn(2+)</name>
        <dbReference type="ChEBI" id="CHEBI:29105"/>
    </cofactor>
</comment>
<dbReference type="FunFam" id="1.20.1270.50:FF:000003">
    <property type="entry name" value="Alpha-mannosidase"/>
    <property type="match status" value="2"/>
</dbReference>
<dbReference type="Pfam" id="PF07748">
    <property type="entry name" value="Glyco_hydro_38C"/>
    <property type="match status" value="1"/>
</dbReference>
<dbReference type="Gene3D" id="1.20.1270.50">
    <property type="entry name" value="Glycoside hydrolase family 38, central domain"/>
    <property type="match status" value="4"/>
</dbReference>
<dbReference type="InterPro" id="IPR011682">
    <property type="entry name" value="Glyco_hydro_38_C"/>
</dbReference>
<dbReference type="Pfam" id="PF01074">
    <property type="entry name" value="Glyco_hydro_38N"/>
    <property type="match status" value="2"/>
</dbReference>
<dbReference type="FunFam" id="1.20.1270.50:FF:000002">
    <property type="entry name" value="Alpha-mannosidase"/>
    <property type="match status" value="2"/>
</dbReference>
<dbReference type="InterPro" id="IPR000602">
    <property type="entry name" value="Glyco_hydro_38_N"/>
</dbReference>
<dbReference type="FunFam" id="3.20.110.10:FF:000001">
    <property type="entry name" value="Alpha-mannosidase"/>
    <property type="match status" value="2"/>
</dbReference>
<keyword evidence="5" id="KW-0479">Metal-binding</keyword>
<dbReference type="InterPro" id="IPR013780">
    <property type="entry name" value="Glyco_hydro_b"/>
</dbReference>
<dbReference type="InterPro" id="IPR028995">
    <property type="entry name" value="Glyco_hydro_57/38_cen_sf"/>
</dbReference>
<evidence type="ECO:0000313" key="14">
    <source>
        <dbReference type="Proteomes" id="UP000268350"/>
    </source>
</evidence>
<dbReference type="Gene3D" id="2.60.40.1180">
    <property type="entry name" value="Golgi alpha-mannosidase II"/>
    <property type="match status" value="2"/>
</dbReference>
<dbReference type="CDD" id="cd10810">
    <property type="entry name" value="GH38N_AMII_LAM_like"/>
    <property type="match status" value="2"/>
</dbReference>
<dbReference type="GO" id="GO:0005764">
    <property type="term" value="C:lysosome"/>
    <property type="evidence" value="ECO:0007669"/>
    <property type="project" value="TreeGrafter"/>
</dbReference>
<reference evidence="14" key="1">
    <citation type="submission" date="2018-01" db="EMBL/GenBank/DDBJ databases">
        <authorList>
            <person name="Alioto T."/>
            <person name="Alioto T."/>
        </authorList>
    </citation>
    <scope>NUCLEOTIDE SEQUENCE [LARGE SCALE GENOMIC DNA]</scope>
</reference>
<dbReference type="SUPFAM" id="SSF74650">
    <property type="entry name" value="Galactose mutarotase-like"/>
    <property type="match status" value="2"/>
</dbReference>
<keyword evidence="6" id="KW-0378">Hydrolase</keyword>
<evidence type="ECO:0000256" key="5">
    <source>
        <dbReference type="ARBA" id="ARBA00022723"/>
    </source>
</evidence>
<protein>
    <recommendedName>
        <fullName evidence="4">alpha-mannosidase</fullName>
        <ecNumber evidence="4">3.2.1.24</ecNumber>
    </recommendedName>
</protein>
<evidence type="ECO:0000256" key="7">
    <source>
        <dbReference type="ARBA" id="ARBA00022833"/>
    </source>
</evidence>
<dbReference type="GO" id="GO:0030246">
    <property type="term" value="F:carbohydrate binding"/>
    <property type="evidence" value="ECO:0007669"/>
    <property type="project" value="InterPro"/>
</dbReference>
<dbReference type="EMBL" id="OUUW01000006">
    <property type="protein sequence ID" value="SPP81504.1"/>
    <property type="molecule type" value="Genomic_DNA"/>
</dbReference>
<evidence type="ECO:0000256" key="10">
    <source>
        <dbReference type="ARBA" id="ARBA00023295"/>
    </source>
</evidence>
<organism evidence="13 14">
    <name type="scientific">Drosophila guanche</name>
    <name type="common">Fruit fly</name>
    <dbReference type="NCBI Taxonomy" id="7266"/>
    <lineage>
        <taxon>Eukaryota</taxon>
        <taxon>Metazoa</taxon>
        <taxon>Ecdysozoa</taxon>
        <taxon>Arthropoda</taxon>
        <taxon>Hexapoda</taxon>
        <taxon>Insecta</taxon>
        <taxon>Pterygota</taxon>
        <taxon>Neoptera</taxon>
        <taxon>Endopterygota</taxon>
        <taxon>Diptera</taxon>
        <taxon>Brachycera</taxon>
        <taxon>Muscomorpha</taxon>
        <taxon>Ephydroidea</taxon>
        <taxon>Drosophilidae</taxon>
        <taxon>Drosophila</taxon>
        <taxon>Sophophora</taxon>
    </lineage>
</organism>
<sequence>MKYFAFFLFVLLLAVDTKPTEAVCGYESCPETKPNFVNIHLVPHSHDDAGWLKTVDQYFYGHKNNIQHAGVQYIIDTVVSELIKDPKRRFIQVETSFFAKWWKEQSETVKQVVKKLVNEGRLEFTNGAWSMNDEAAVNYHSVIDQFTVGLKFLDETFGACARPRVGWQIDPFGHSREQASLYAQMGYDGEFFSRMDHKDKARRMEDLSLEMIWDASESLSDAKLFTGLLYSSYWETSGFCFDVLCRDDPIIDGDSYDNNVQTRVDDFLAYAAKVAAKFRTTHIMIPLGGDFQYEDAHINYKNMDKLIKYVNARQANGSHYNIFYSTPGCYLNSVHKGLQSYPNKTQDFFPYASDSNSFWTGYYTSRPTQKRFERDGNHMLQTAKQLSVFADLKSEQQKEDLDYLRQIMGIMQHHDAITGTEKQAVSNDYDRLLYDGIIGGASNARDALRVLTNLPEGEFESCLQLNISECAFTQDSADNVVVTLFNPLAHTSSQYVRVPVKEENYQVTDEKGRLVASEVVPVAWQVLALEYRQNTTQHELVFKASVNKIASYYIKKVDKVESKEIVLPKTAKKSVKQNKKNLEVPQRFKKVHSMQNVETHADDDSETVVQTSQIKLVIDNNTGRLKTVEMNGVSEAIDQNFAIYETYESGAYVFRQKEDVDLKFLEDKVEFTVYDGALVKEVHQQFSEWISQVIRIYEGVNRVEFEWLVGPIPTDEDTAREIVTVFDSEISSNGVFYTDSNGREMIKRSCPETKPNLVNIHLVPHSHDDVGWLKTVDQYYYGHKSNIQHAGVQYIIDTVVSELLKDPKRRFIQVETAFFAKWWQEQSEAVRQSVKKLVNEGRLVFAGGAWSMNDEAAVNYQSVIDQFSLGLKWLDETFGACARPRIGWQIDPFGHSREQASIFAQMGYDGEFFARMDHRDKNNRLDNLAMEMIWDASESLTNDELFTGLLYRHYSAPPGYCFDVHCGDDPIIDAKSYDNNVKSRVDDFLSYVSNVAKYYRSNHIMIPMGDDFQYEDAQVNFKNMDKLIKYVNERQADGSTYNLFYSTPACYLNSVHEGLQTWPNKTDDFFPYASDSNSFWTGYYTSRPTQKRFERDGNHMLQTAKQLSVFADLKSQQQKEDLDYLRQIMGVMQHHDAITGTEKQAVSNDYDRLLYDGIIGGASNARDALRVLTNLPEGEFESCLQLNISECAFTQDSADNVVVTLFNPLAHTSSQYVRVPVKEENYQVTDEKGRLVASEVVPVAWQVLALEYRQNTTQHELVFKASVNKIASYYIKKVDKVESKEIVLPKAAKKSVKQNEKNLEVPQRFKKVHSMQNVETHADDDSETVVQTSEIKLVIDNNTGRLKTVEMNGVSEAIDLLKR</sequence>
<feature type="domain" description="Glycoside hydrolase family 38 central" evidence="12">
    <location>
        <begin position="357"/>
        <end position="433"/>
    </location>
</feature>
<evidence type="ECO:0000256" key="11">
    <source>
        <dbReference type="SAM" id="SignalP"/>
    </source>
</evidence>
<evidence type="ECO:0000256" key="6">
    <source>
        <dbReference type="ARBA" id="ARBA00022801"/>
    </source>
</evidence>
<dbReference type="Gene3D" id="2.70.98.30">
    <property type="entry name" value="Golgi alpha-mannosidase II, domain 4"/>
    <property type="match status" value="1"/>
</dbReference>
<keyword evidence="14" id="KW-1185">Reference proteome</keyword>
<dbReference type="Gene3D" id="3.20.110.10">
    <property type="entry name" value="Glycoside hydrolase 38, N terminal domain"/>
    <property type="match status" value="2"/>
</dbReference>
<keyword evidence="8" id="KW-1015">Disulfide bond</keyword>
<dbReference type="Proteomes" id="UP000268350">
    <property type="component" value="Unassembled WGS sequence"/>
</dbReference>
<keyword evidence="10" id="KW-0326">Glycosidase</keyword>
<dbReference type="SUPFAM" id="SSF88688">
    <property type="entry name" value="Families 57/38 glycoside transferase middle domain"/>
    <property type="match status" value="2"/>
</dbReference>
<dbReference type="InterPro" id="IPR037094">
    <property type="entry name" value="Glyco_hydro_38_cen_sf"/>
</dbReference>
<dbReference type="InterPro" id="IPR011330">
    <property type="entry name" value="Glyco_hydro/deAcase_b/a-brl"/>
</dbReference>
<dbReference type="GO" id="GO:0006013">
    <property type="term" value="P:mannose metabolic process"/>
    <property type="evidence" value="ECO:0007669"/>
    <property type="project" value="InterPro"/>
</dbReference>
<comment type="similarity">
    <text evidence="3">Belongs to the glycosyl hydrolase 38 family.</text>
</comment>
<dbReference type="InterPro" id="IPR027291">
    <property type="entry name" value="Glyco_hydro_38_N_sf"/>
</dbReference>
<dbReference type="OrthoDB" id="2016903at2759"/>
<dbReference type="SUPFAM" id="SSF88713">
    <property type="entry name" value="Glycoside hydrolase/deacetylase"/>
    <property type="match status" value="2"/>
</dbReference>
<gene>
    <name evidence="13" type="ORF">DGUA_6G013133</name>
</gene>
<dbReference type="Pfam" id="PF09261">
    <property type="entry name" value="Alpha-mann_mid"/>
    <property type="match status" value="2"/>
</dbReference>
<keyword evidence="9" id="KW-0325">Glycoprotein</keyword>